<comment type="subcellular location">
    <subcellularLocation>
        <location evidence="1 4 5">Nucleus</location>
    </subcellularLocation>
</comment>
<keyword evidence="3 4" id="KW-0539">Nucleus</keyword>
<reference evidence="9 10" key="1">
    <citation type="journal article" date="2023" name="Hortic Res">
        <title>Pangenome of water caltrop reveals structural variations and asymmetric subgenome divergence after allopolyploidization.</title>
        <authorList>
            <person name="Zhang X."/>
            <person name="Chen Y."/>
            <person name="Wang L."/>
            <person name="Yuan Y."/>
            <person name="Fang M."/>
            <person name="Shi L."/>
            <person name="Lu R."/>
            <person name="Comes H.P."/>
            <person name="Ma Y."/>
            <person name="Chen Y."/>
            <person name="Huang G."/>
            <person name="Zhou Y."/>
            <person name="Zheng Z."/>
            <person name="Qiu Y."/>
        </authorList>
    </citation>
    <scope>NUCLEOTIDE SEQUENCE [LARGE SCALE GENOMIC DNA]</scope>
    <source>
        <strain evidence="9">F231</strain>
    </source>
</reference>
<accession>A0AAN7QWL1</accession>
<feature type="domain" description="QLQ" evidence="7">
    <location>
        <begin position="147"/>
        <end position="182"/>
    </location>
</feature>
<evidence type="ECO:0000256" key="1">
    <source>
        <dbReference type="ARBA" id="ARBA00004123"/>
    </source>
</evidence>
<feature type="region of interest" description="Disordered" evidence="6">
    <location>
        <begin position="497"/>
        <end position="531"/>
    </location>
</feature>
<proteinExistence type="inferred from homology"/>
<keyword evidence="5" id="KW-0804">Transcription</keyword>
<sequence length="531" mass="57554">MDFGASGSGPDGWVASDLDAKQNLYGSGFFKQLERPSPGDANEWRVLRGGSNKGSAKVAKLSDDSFSFASPKAPALLPQRSSSDSQHMLCFSNPSSLPNKSESQYQYPGLPCFGYAPSIYGDNAGPSSVGMNGASMQEMTMEGGRGPFTPSQWMELEQQAVIYKYINANIPVPSNLLIPIRKAFECASGFLPCNSLGWRGIHLGLSRNMDPEPHRCRRTDGKKWRCSKDAMVDQKYCERHMNRGRHRSRKPVEGVHPVPSGPIHTACNTVTTPNAAIPIKPGFPFGSVVLGSDPSYKSFNTSQSSVLSLSGDSSMKSFYMNNDNSFEKIQNQSTCFSSISSMDHQSKSIPFMVNSLPGPSSILSSGQNLGTLNDLVGRETEADQKFMNNWPAMGMGTLSPDPTHLSISAPMPSNDRKLLSLRFAPEPDEVQMNLGIPGTVYNEQVPKQPNWIPISWETSIGGPLAEVLHNANSSNSSGECKNSSVLNLMTEGWDNLSGTPMGSSSNGVLQKATFGSVSNSREHSISREQRT</sequence>
<dbReference type="Pfam" id="PF08879">
    <property type="entry name" value="WRC"/>
    <property type="match status" value="1"/>
</dbReference>
<feature type="compositionally biased region" description="Basic and acidic residues" evidence="6">
    <location>
        <begin position="520"/>
        <end position="531"/>
    </location>
</feature>
<dbReference type="GO" id="GO:0005634">
    <property type="term" value="C:nucleus"/>
    <property type="evidence" value="ECO:0007669"/>
    <property type="project" value="UniProtKB-SubCell"/>
</dbReference>
<dbReference type="PANTHER" id="PTHR31602:SF51">
    <property type="entry name" value="GROWTH-REGULATING FACTOR"/>
    <property type="match status" value="1"/>
</dbReference>
<feature type="domain" description="WRC" evidence="8">
    <location>
        <begin position="210"/>
        <end position="254"/>
    </location>
</feature>
<evidence type="ECO:0000259" key="8">
    <source>
        <dbReference type="PROSITE" id="PS51667"/>
    </source>
</evidence>
<dbReference type="GO" id="GO:0099402">
    <property type="term" value="P:plant organ development"/>
    <property type="evidence" value="ECO:0007669"/>
    <property type="project" value="UniProtKB-ARBA"/>
</dbReference>
<name>A0AAN7QWL1_TRANT</name>
<dbReference type="EMBL" id="JAXQNO010000017">
    <property type="protein sequence ID" value="KAK4778715.1"/>
    <property type="molecule type" value="Genomic_DNA"/>
</dbReference>
<evidence type="ECO:0000256" key="6">
    <source>
        <dbReference type="SAM" id="MobiDB-lite"/>
    </source>
</evidence>
<dbReference type="SMART" id="SM00951">
    <property type="entry name" value="QLQ"/>
    <property type="match status" value="1"/>
</dbReference>
<protein>
    <recommendedName>
        <fullName evidence="5">Growth-regulating factor</fullName>
    </recommendedName>
</protein>
<gene>
    <name evidence="9" type="ORF">SAY86_006243</name>
</gene>
<comment type="function">
    <text evidence="5">Transcription activator.</text>
</comment>
<dbReference type="InterPro" id="IPR031137">
    <property type="entry name" value="GRF"/>
</dbReference>
<comment type="similarity">
    <text evidence="2 5">Belongs to the GRF family.</text>
</comment>
<evidence type="ECO:0000256" key="4">
    <source>
        <dbReference type="PROSITE-ProRule" id="PRU01002"/>
    </source>
</evidence>
<keyword evidence="5" id="KW-0805">Transcription regulation</keyword>
<evidence type="ECO:0000259" key="7">
    <source>
        <dbReference type="PROSITE" id="PS51666"/>
    </source>
</evidence>
<comment type="caution">
    <text evidence="9">The sequence shown here is derived from an EMBL/GenBank/DDBJ whole genome shotgun (WGS) entry which is preliminary data.</text>
</comment>
<feature type="compositionally biased region" description="Polar residues" evidence="6">
    <location>
        <begin position="497"/>
        <end position="519"/>
    </location>
</feature>
<dbReference type="Proteomes" id="UP001346149">
    <property type="component" value="Unassembled WGS sequence"/>
</dbReference>
<dbReference type="Pfam" id="PF08880">
    <property type="entry name" value="QLQ"/>
    <property type="match status" value="1"/>
</dbReference>
<evidence type="ECO:0000313" key="10">
    <source>
        <dbReference type="Proteomes" id="UP001346149"/>
    </source>
</evidence>
<dbReference type="GO" id="GO:0005524">
    <property type="term" value="F:ATP binding"/>
    <property type="evidence" value="ECO:0007669"/>
    <property type="project" value="UniProtKB-UniRule"/>
</dbReference>
<feature type="region of interest" description="Disordered" evidence="6">
    <location>
        <begin position="31"/>
        <end position="54"/>
    </location>
</feature>
<dbReference type="PROSITE" id="PS51666">
    <property type="entry name" value="QLQ"/>
    <property type="match status" value="1"/>
</dbReference>
<comment type="domain">
    <text evidence="5">The QLQ domain and WRC domain may be involved in protein-protein interaction and DNA-binding, respectively.</text>
</comment>
<dbReference type="InterPro" id="IPR014978">
    <property type="entry name" value="Gln-Leu-Gln_QLQ"/>
</dbReference>
<keyword evidence="10" id="KW-1185">Reference proteome</keyword>
<dbReference type="GO" id="GO:0006355">
    <property type="term" value="P:regulation of DNA-templated transcription"/>
    <property type="evidence" value="ECO:0007669"/>
    <property type="project" value="InterPro"/>
</dbReference>
<evidence type="ECO:0000256" key="2">
    <source>
        <dbReference type="ARBA" id="ARBA00008122"/>
    </source>
</evidence>
<organism evidence="9 10">
    <name type="scientific">Trapa natans</name>
    <name type="common">Water chestnut</name>
    <dbReference type="NCBI Taxonomy" id="22666"/>
    <lineage>
        <taxon>Eukaryota</taxon>
        <taxon>Viridiplantae</taxon>
        <taxon>Streptophyta</taxon>
        <taxon>Embryophyta</taxon>
        <taxon>Tracheophyta</taxon>
        <taxon>Spermatophyta</taxon>
        <taxon>Magnoliopsida</taxon>
        <taxon>eudicotyledons</taxon>
        <taxon>Gunneridae</taxon>
        <taxon>Pentapetalae</taxon>
        <taxon>rosids</taxon>
        <taxon>malvids</taxon>
        <taxon>Myrtales</taxon>
        <taxon>Lythraceae</taxon>
        <taxon>Trapa</taxon>
    </lineage>
</organism>
<dbReference type="PANTHER" id="PTHR31602">
    <property type="entry name" value="GROWTH-REGULATING FACTOR 5"/>
    <property type="match status" value="1"/>
</dbReference>
<dbReference type="GO" id="GO:0006351">
    <property type="term" value="P:DNA-templated transcription"/>
    <property type="evidence" value="ECO:0007669"/>
    <property type="project" value="UniProtKB-UniRule"/>
</dbReference>
<dbReference type="AlphaFoldDB" id="A0AAN7QWL1"/>
<evidence type="ECO:0000313" key="9">
    <source>
        <dbReference type="EMBL" id="KAK4778715.1"/>
    </source>
</evidence>
<evidence type="ECO:0000256" key="3">
    <source>
        <dbReference type="ARBA" id="ARBA00023242"/>
    </source>
</evidence>
<keyword evidence="5" id="KW-0010">Activator</keyword>
<evidence type="ECO:0000256" key="5">
    <source>
        <dbReference type="RuleBase" id="RU367127"/>
    </source>
</evidence>
<feature type="short sequence motif" description="Bipartite nuclear localization signal" evidence="4">
    <location>
        <begin position="243"/>
        <end position="250"/>
    </location>
</feature>
<dbReference type="InterPro" id="IPR014977">
    <property type="entry name" value="WRC_dom"/>
</dbReference>
<dbReference type="PROSITE" id="PS51667">
    <property type="entry name" value="WRC"/>
    <property type="match status" value="1"/>
</dbReference>
<feature type="short sequence motif" description="Bipartite nuclear localization signal" evidence="4">
    <location>
        <begin position="215"/>
        <end position="225"/>
    </location>
</feature>